<dbReference type="Gene3D" id="1.10.600.10">
    <property type="entry name" value="Farnesyl Diphosphate Synthase"/>
    <property type="match status" value="1"/>
</dbReference>
<organism evidence="4 5">
    <name type="scientific">Aspergillus ruber (strain CBS 135680)</name>
    <dbReference type="NCBI Taxonomy" id="1388766"/>
    <lineage>
        <taxon>Eukaryota</taxon>
        <taxon>Fungi</taxon>
        <taxon>Dikarya</taxon>
        <taxon>Ascomycota</taxon>
        <taxon>Pezizomycotina</taxon>
        <taxon>Eurotiomycetes</taxon>
        <taxon>Eurotiomycetidae</taxon>
        <taxon>Eurotiales</taxon>
        <taxon>Aspergillaceae</taxon>
        <taxon>Aspergillus</taxon>
        <taxon>Aspergillus subgen. Aspergillus</taxon>
    </lineage>
</organism>
<sequence>MPFNLGSLVSSNAWMFKVIFTNPNMLLIILIIVFALVKYWHASQRNTSASSSKLVPDCQLTKKEYEDIINSFLQEISFKIPVLSCNLELKRQVRNRLKSQGVSAAVIEQIQVSIETGVKITSCTYSFASPPIQEAIATYASYVISIDDLTSGLSKDLQIYTTKLTLGQPHQHTLLRGLTSHLSEQHNFFGSFGGDMIIKGTLEFISSANIEKYQTESLRLTRDASDYLFFFRAKTGVAEPFAFFCFPEDTHPEATDLEKYISAVPSIMLFLGHVNDILSFYKEEIKNGDSPSFLHSHSKLHNITSLQSLRQIKTETVEVIQKLRNIFAEDELLLEHIEKFIQGYVLYHLSCTRYKLSELNIPEAIEATRRDY</sequence>
<dbReference type="SFLD" id="SFLDG01021">
    <property type="entry name" value="Trichodiene_Synthase_Like"/>
    <property type="match status" value="1"/>
</dbReference>
<accession>A0A017SP65</accession>
<dbReference type="SFLD" id="SFLDS00005">
    <property type="entry name" value="Isoprenoid_Synthase_Type_I"/>
    <property type="match status" value="1"/>
</dbReference>
<dbReference type="InterPro" id="IPR024652">
    <property type="entry name" value="Trichodiene_synth"/>
</dbReference>
<name>A0A017SP65_ASPRC</name>
<dbReference type="OrthoDB" id="2998174at2759"/>
<dbReference type="Proteomes" id="UP000019804">
    <property type="component" value="Unassembled WGS sequence"/>
</dbReference>
<dbReference type="HOGENOM" id="CLU_052212_0_0_1"/>
<dbReference type="SUPFAM" id="SSF48576">
    <property type="entry name" value="Terpenoid synthases"/>
    <property type="match status" value="1"/>
</dbReference>
<dbReference type="STRING" id="1388766.A0A017SP65"/>
<keyword evidence="3" id="KW-1133">Transmembrane helix</keyword>
<protein>
    <submittedName>
        <fullName evidence="4">Terpenoid synthase</fullName>
    </submittedName>
</protein>
<evidence type="ECO:0000256" key="2">
    <source>
        <dbReference type="ARBA" id="ARBA00023239"/>
    </source>
</evidence>
<keyword evidence="2" id="KW-0456">Lyase</keyword>
<keyword evidence="3" id="KW-0472">Membrane</keyword>
<evidence type="ECO:0000256" key="1">
    <source>
        <dbReference type="ARBA" id="ARBA00007946"/>
    </source>
</evidence>
<reference evidence="5" key="1">
    <citation type="journal article" date="2014" name="Nat. Commun.">
        <title>Genomic adaptations of the halophilic Dead Sea filamentous fungus Eurotium rubrum.</title>
        <authorList>
            <person name="Kis-Papo T."/>
            <person name="Weig A.R."/>
            <person name="Riley R."/>
            <person name="Persoh D."/>
            <person name="Salamov A."/>
            <person name="Sun H."/>
            <person name="Lipzen A."/>
            <person name="Wasser S.P."/>
            <person name="Rambold G."/>
            <person name="Grigoriev I.V."/>
            <person name="Nevo E."/>
        </authorList>
    </citation>
    <scope>NUCLEOTIDE SEQUENCE [LARGE SCALE GENOMIC DNA]</scope>
    <source>
        <strain evidence="5">CBS 135680</strain>
    </source>
</reference>
<evidence type="ECO:0000313" key="5">
    <source>
        <dbReference type="Proteomes" id="UP000019804"/>
    </source>
</evidence>
<proteinExistence type="inferred from homology"/>
<dbReference type="RefSeq" id="XP_040642450.1">
    <property type="nucleotide sequence ID" value="XM_040780710.1"/>
</dbReference>
<comment type="similarity">
    <text evidence="1">Belongs to the trichodiene synthase family.</text>
</comment>
<dbReference type="Pfam" id="PF06330">
    <property type="entry name" value="TRI5"/>
    <property type="match status" value="1"/>
</dbReference>
<keyword evidence="3" id="KW-0812">Transmembrane</keyword>
<evidence type="ECO:0000256" key="3">
    <source>
        <dbReference type="SAM" id="Phobius"/>
    </source>
</evidence>
<keyword evidence="5" id="KW-1185">Reference proteome</keyword>
<dbReference type="GeneID" id="63695834"/>
<dbReference type="GO" id="GO:0016838">
    <property type="term" value="F:carbon-oxygen lyase activity, acting on phosphates"/>
    <property type="evidence" value="ECO:0007669"/>
    <property type="project" value="InterPro"/>
</dbReference>
<dbReference type="AlphaFoldDB" id="A0A017SP65"/>
<dbReference type="EMBL" id="KK088412">
    <property type="protein sequence ID" value="EYE98762.1"/>
    <property type="molecule type" value="Genomic_DNA"/>
</dbReference>
<feature type="transmembrane region" description="Helical" evidence="3">
    <location>
        <begin position="14"/>
        <end position="37"/>
    </location>
</feature>
<gene>
    <name evidence="4" type="ORF">EURHEDRAFT_407968</name>
</gene>
<evidence type="ECO:0000313" key="4">
    <source>
        <dbReference type="EMBL" id="EYE98762.1"/>
    </source>
</evidence>
<dbReference type="InterPro" id="IPR008949">
    <property type="entry name" value="Isoprenoid_synthase_dom_sf"/>
</dbReference>